<dbReference type="GO" id="GO:0006281">
    <property type="term" value="P:DNA repair"/>
    <property type="evidence" value="ECO:0007669"/>
    <property type="project" value="UniProtKB-KW"/>
</dbReference>
<evidence type="ECO:0000259" key="12">
    <source>
        <dbReference type="PROSITE" id="PS51462"/>
    </source>
</evidence>
<organism evidence="13 14">
    <name type="scientific">Acaromyces ingoldii</name>
    <dbReference type="NCBI Taxonomy" id="215250"/>
    <lineage>
        <taxon>Eukaryota</taxon>
        <taxon>Fungi</taxon>
        <taxon>Dikarya</taxon>
        <taxon>Basidiomycota</taxon>
        <taxon>Ustilaginomycotina</taxon>
        <taxon>Exobasidiomycetes</taxon>
        <taxon>Exobasidiales</taxon>
        <taxon>Cryptobasidiaceae</taxon>
        <taxon>Acaromyces</taxon>
    </lineage>
</organism>
<evidence type="ECO:0000256" key="1">
    <source>
        <dbReference type="ARBA" id="ARBA00001946"/>
    </source>
</evidence>
<dbReference type="GO" id="GO:0046872">
    <property type="term" value="F:metal ion binding"/>
    <property type="evidence" value="ECO:0007669"/>
    <property type="project" value="UniProtKB-KW"/>
</dbReference>
<evidence type="ECO:0000313" key="13">
    <source>
        <dbReference type="EMBL" id="PWN90646.1"/>
    </source>
</evidence>
<dbReference type="PROSITE" id="PS51462">
    <property type="entry name" value="NUDIX"/>
    <property type="match status" value="1"/>
</dbReference>
<dbReference type="GO" id="GO:0044715">
    <property type="term" value="F:8-oxo-dGDP phosphatase activity"/>
    <property type="evidence" value="ECO:0007669"/>
    <property type="project" value="TreeGrafter"/>
</dbReference>
<keyword evidence="4" id="KW-0235">DNA replication</keyword>
<keyword evidence="8" id="KW-0460">Magnesium</keyword>
<dbReference type="GO" id="GO:0006260">
    <property type="term" value="P:DNA replication"/>
    <property type="evidence" value="ECO:0007669"/>
    <property type="project" value="UniProtKB-KW"/>
</dbReference>
<evidence type="ECO:0000256" key="4">
    <source>
        <dbReference type="ARBA" id="ARBA00022705"/>
    </source>
</evidence>
<evidence type="ECO:0000256" key="2">
    <source>
        <dbReference type="ARBA" id="ARBA00005582"/>
    </source>
</evidence>
<accession>A0A316YNN8</accession>
<name>A0A316YNN8_9BASI</name>
<proteinExistence type="inferred from homology"/>
<keyword evidence="3" id="KW-0515">Mutator protein</keyword>
<comment type="cofactor">
    <cofactor evidence="1">
        <name>Mg(2+)</name>
        <dbReference type="ChEBI" id="CHEBI:18420"/>
    </cofactor>
</comment>
<keyword evidence="14" id="KW-1185">Reference proteome</keyword>
<evidence type="ECO:0000256" key="3">
    <source>
        <dbReference type="ARBA" id="ARBA00022457"/>
    </source>
</evidence>
<dbReference type="EC" id="3.6.1.55" evidence="11"/>
<evidence type="ECO:0000256" key="6">
    <source>
        <dbReference type="ARBA" id="ARBA00022763"/>
    </source>
</evidence>
<evidence type="ECO:0000256" key="8">
    <source>
        <dbReference type="ARBA" id="ARBA00022842"/>
    </source>
</evidence>
<dbReference type="RefSeq" id="XP_025377844.1">
    <property type="nucleotide sequence ID" value="XM_025524067.1"/>
</dbReference>
<dbReference type="PANTHER" id="PTHR47707">
    <property type="entry name" value="8-OXO-DGTP DIPHOSPHATASE"/>
    <property type="match status" value="1"/>
</dbReference>
<dbReference type="InterPro" id="IPR015797">
    <property type="entry name" value="NUDIX_hydrolase-like_dom_sf"/>
</dbReference>
<dbReference type="Pfam" id="PF00293">
    <property type="entry name" value="NUDIX"/>
    <property type="match status" value="1"/>
</dbReference>
<sequence>MTVEAPGPVRYQDVVAAFVVDPRPCNDPKEPLKILCTLRNADSKYFASLWEFPGGKVEPEETHAQALRRECAEELGIDIDLASSDADLDPCWSFSHLPQPDKDQPGQHIVFRLFFYWATYDAAAQPHPQPLAAQRLDFLTPREMVQLDFCPGCKEIREALASGQLRPPPTVLKRARTSA</sequence>
<dbReference type="InterPro" id="IPR047127">
    <property type="entry name" value="MutT-like"/>
</dbReference>
<dbReference type="InterPro" id="IPR020476">
    <property type="entry name" value="Nudix_hydrolase"/>
</dbReference>
<dbReference type="InterPro" id="IPR000086">
    <property type="entry name" value="NUDIX_hydrolase_dom"/>
</dbReference>
<reference evidence="13 14" key="1">
    <citation type="journal article" date="2018" name="Mol. Biol. Evol.">
        <title>Broad Genomic Sampling Reveals a Smut Pathogenic Ancestry of the Fungal Clade Ustilaginomycotina.</title>
        <authorList>
            <person name="Kijpornyongpan T."/>
            <person name="Mondo S.J."/>
            <person name="Barry K."/>
            <person name="Sandor L."/>
            <person name="Lee J."/>
            <person name="Lipzen A."/>
            <person name="Pangilinan J."/>
            <person name="LaButti K."/>
            <person name="Hainaut M."/>
            <person name="Henrissat B."/>
            <person name="Grigoriev I.V."/>
            <person name="Spatafora J.W."/>
            <person name="Aime M.C."/>
        </authorList>
    </citation>
    <scope>NUCLEOTIDE SEQUENCE [LARGE SCALE GENOMIC DNA]</scope>
    <source>
        <strain evidence="13 14">MCA 4198</strain>
    </source>
</reference>
<evidence type="ECO:0000256" key="11">
    <source>
        <dbReference type="ARBA" id="ARBA00038905"/>
    </source>
</evidence>
<dbReference type="PRINTS" id="PR00502">
    <property type="entry name" value="NUDIXFAMILY"/>
</dbReference>
<dbReference type="SUPFAM" id="SSF55811">
    <property type="entry name" value="Nudix"/>
    <property type="match status" value="1"/>
</dbReference>
<evidence type="ECO:0000256" key="5">
    <source>
        <dbReference type="ARBA" id="ARBA00022723"/>
    </source>
</evidence>
<keyword evidence="6" id="KW-0227">DNA damage</keyword>
<dbReference type="OrthoDB" id="3333740at2759"/>
<evidence type="ECO:0000256" key="10">
    <source>
        <dbReference type="ARBA" id="ARBA00035861"/>
    </source>
</evidence>
<dbReference type="GO" id="GO:0035539">
    <property type="term" value="F:8-oxo-7,8-dihydrodeoxyguanosine triphosphate pyrophosphatase activity"/>
    <property type="evidence" value="ECO:0007669"/>
    <property type="project" value="UniProtKB-EC"/>
</dbReference>
<dbReference type="InParanoid" id="A0A316YNN8"/>
<keyword evidence="7" id="KW-0378">Hydrolase</keyword>
<dbReference type="GeneID" id="37045983"/>
<comment type="catalytic activity">
    <reaction evidence="10">
        <text>8-oxo-dGTP + H2O = 8-oxo-dGMP + diphosphate + H(+)</text>
        <dbReference type="Rhea" id="RHEA:31575"/>
        <dbReference type="ChEBI" id="CHEBI:15377"/>
        <dbReference type="ChEBI" id="CHEBI:15378"/>
        <dbReference type="ChEBI" id="CHEBI:33019"/>
        <dbReference type="ChEBI" id="CHEBI:63224"/>
        <dbReference type="ChEBI" id="CHEBI:77896"/>
        <dbReference type="EC" id="3.6.1.55"/>
    </reaction>
</comment>
<evidence type="ECO:0000313" key="14">
    <source>
        <dbReference type="Proteomes" id="UP000245768"/>
    </source>
</evidence>
<dbReference type="Gene3D" id="3.90.79.10">
    <property type="entry name" value="Nucleoside Triphosphate Pyrophosphohydrolase"/>
    <property type="match status" value="1"/>
</dbReference>
<keyword evidence="9" id="KW-0234">DNA repair</keyword>
<keyword evidence="5" id="KW-0479">Metal-binding</keyword>
<dbReference type="Proteomes" id="UP000245768">
    <property type="component" value="Unassembled WGS sequence"/>
</dbReference>
<dbReference type="PANTHER" id="PTHR47707:SF1">
    <property type="entry name" value="NUDIX HYDROLASE FAMILY PROTEIN"/>
    <property type="match status" value="1"/>
</dbReference>
<dbReference type="GO" id="GO:0044716">
    <property type="term" value="F:8-oxo-GDP phosphatase activity"/>
    <property type="evidence" value="ECO:0007669"/>
    <property type="project" value="TreeGrafter"/>
</dbReference>
<protein>
    <recommendedName>
        <fullName evidence="11">8-oxo-dGTP diphosphatase</fullName>
        <ecNumber evidence="11">3.6.1.55</ecNumber>
    </recommendedName>
</protein>
<dbReference type="AlphaFoldDB" id="A0A316YNN8"/>
<evidence type="ECO:0000256" key="9">
    <source>
        <dbReference type="ARBA" id="ARBA00023204"/>
    </source>
</evidence>
<dbReference type="EMBL" id="KZ819636">
    <property type="protein sequence ID" value="PWN90646.1"/>
    <property type="molecule type" value="Genomic_DNA"/>
</dbReference>
<evidence type="ECO:0000256" key="7">
    <source>
        <dbReference type="ARBA" id="ARBA00022801"/>
    </source>
</evidence>
<comment type="similarity">
    <text evidence="2">Belongs to the Nudix hydrolase family.</text>
</comment>
<gene>
    <name evidence="13" type="ORF">FA10DRAFT_286334</name>
</gene>
<dbReference type="STRING" id="215250.A0A316YNN8"/>
<feature type="domain" description="Nudix hydrolase" evidence="12">
    <location>
        <begin position="10"/>
        <end position="166"/>
    </location>
</feature>
<dbReference type="GO" id="GO:0008413">
    <property type="term" value="F:8-oxo-7,8-dihydroguanosine triphosphate pyrophosphatase activity"/>
    <property type="evidence" value="ECO:0007669"/>
    <property type="project" value="TreeGrafter"/>
</dbReference>